<organism evidence="2 3">
    <name type="scientific">Methylobacterium longum</name>
    <dbReference type="NCBI Taxonomy" id="767694"/>
    <lineage>
        <taxon>Bacteria</taxon>
        <taxon>Pseudomonadati</taxon>
        <taxon>Pseudomonadota</taxon>
        <taxon>Alphaproteobacteria</taxon>
        <taxon>Hyphomicrobiales</taxon>
        <taxon>Methylobacteriaceae</taxon>
        <taxon>Methylobacterium</taxon>
    </lineage>
</organism>
<sequence length="76" mass="8280">MLVAAMLFGVGWLIGRVFTAVILLMTSCVIMLTALTIFASVYGLDLLHVLITLGYLAAHQSGYLLGAYCNDFQEHN</sequence>
<reference evidence="3" key="1">
    <citation type="journal article" date="2019" name="Int. J. Syst. Evol. Microbiol.">
        <title>The Global Catalogue of Microorganisms (GCM) 10K type strain sequencing project: providing services to taxonomists for standard genome sequencing and annotation.</title>
        <authorList>
            <consortium name="The Broad Institute Genomics Platform"/>
            <consortium name="The Broad Institute Genome Sequencing Center for Infectious Disease"/>
            <person name="Wu L."/>
            <person name="Ma J."/>
        </authorList>
    </citation>
    <scope>NUCLEOTIDE SEQUENCE [LARGE SCALE GENOMIC DNA]</scope>
    <source>
        <strain evidence="3">CECT 7806</strain>
    </source>
</reference>
<protein>
    <submittedName>
        <fullName evidence="2">Uncharacterized protein</fullName>
    </submittedName>
</protein>
<keyword evidence="1" id="KW-0812">Transmembrane</keyword>
<keyword evidence="3" id="KW-1185">Reference proteome</keyword>
<keyword evidence="1" id="KW-1133">Transmembrane helix</keyword>
<gene>
    <name evidence="2" type="ORF">QWZ18_21715</name>
</gene>
<evidence type="ECO:0000313" key="3">
    <source>
        <dbReference type="Proteomes" id="UP001244297"/>
    </source>
</evidence>
<keyword evidence="1" id="KW-0472">Membrane</keyword>
<evidence type="ECO:0000313" key="2">
    <source>
        <dbReference type="EMBL" id="MDN3573227.1"/>
    </source>
</evidence>
<dbReference type="RefSeq" id="WP_238290365.1">
    <property type="nucleotide sequence ID" value="NZ_BPQS01000022.1"/>
</dbReference>
<comment type="caution">
    <text evidence="2">The sequence shown here is derived from an EMBL/GenBank/DDBJ whole genome shotgun (WGS) entry which is preliminary data.</text>
</comment>
<accession>A0ABT8ATF6</accession>
<evidence type="ECO:0000256" key="1">
    <source>
        <dbReference type="SAM" id="Phobius"/>
    </source>
</evidence>
<feature type="transmembrane region" description="Helical" evidence="1">
    <location>
        <begin position="29"/>
        <end position="56"/>
    </location>
</feature>
<dbReference type="EMBL" id="JAUFPT010000069">
    <property type="protein sequence ID" value="MDN3573227.1"/>
    <property type="molecule type" value="Genomic_DNA"/>
</dbReference>
<proteinExistence type="predicted"/>
<name>A0ABT8ATF6_9HYPH</name>
<dbReference type="Proteomes" id="UP001244297">
    <property type="component" value="Unassembled WGS sequence"/>
</dbReference>